<comment type="catalytic activity">
    <reaction evidence="8">
        <text>a ubiquinone + NADH + 5 H(+)(in) = a ubiquinol + NAD(+) + 4 H(+)(out)</text>
        <dbReference type="Rhea" id="RHEA:29091"/>
        <dbReference type="Rhea" id="RHEA-COMP:9565"/>
        <dbReference type="Rhea" id="RHEA-COMP:9566"/>
        <dbReference type="ChEBI" id="CHEBI:15378"/>
        <dbReference type="ChEBI" id="CHEBI:16389"/>
        <dbReference type="ChEBI" id="CHEBI:17976"/>
        <dbReference type="ChEBI" id="CHEBI:57540"/>
        <dbReference type="ChEBI" id="CHEBI:57945"/>
        <dbReference type="EC" id="7.1.1.2"/>
    </reaction>
</comment>
<dbReference type="PROSITE" id="PS00668">
    <property type="entry name" value="COMPLEX1_ND1_2"/>
    <property type="match status" value="1"/>
</dbReference>
<dbReference type="GO" id="GO:0008137">
    <property type="term" value="F:NADH dehydrogenase (ubiquinone) activity"/>
    <property type="evidence" value="ECO:0007669"/>
    <property type="project" value="UniProtKB-EC"/>
</dbReference>
<evidence type="ECO:0000256" key="1">
    <source>
        <dbReference type="ARBA" id="ARBA00004141"/>
    </source>
</evidence>
<evidence type="ECO:0000256" key="4">
    <source>
        <dbReference type="ARBA" id="ARBA00022692"/>
    </source>
</evidence>
<dbReference type="PROSITE" id="PS00667">
    <property type="entry name" value="COMPLEX1_ND1_1"/>
    <property type="match status" value="1"/>
</dbReference>
<evidence type="ECO:0000256" key="7">
    <source>
        <dbReference type="RuleBase" id="RU000471"/>
    </source>
</evidence>
<feature type="transmembrane region" description="Helical" evidence="9">
    <location>
        <begin position="56"/>
        <end position="76"/>
    </location>
</feature>
<evidence type="ECO:0000256" key="9">
    <source>
        <dbReference type="SAM" id="Phobius"/>
    </source>
</evidence>
<evidence type="ECO:0000256" key="6">
    <source>
        <dbReference type="ARBA" id="ARBA00023136"/>
    </source>
</evidence>
<dbReference type="Pfam" id="PF00146">
    <property type="entry name" value="NADHdh"/>
    <property type="match status" value="1"/>
</dbReference>
<dbReference type="PANTHER" id="PTHR11432:SF3">
    <property type="entry name" value="NADH-UBIQUINONE OXIDOREDUCTASE CHAIN 1"/>
    <property type="match status" value="1"/>
</dbReference>
<dbReference type="GeneID" id="8457709"/>
<comment type="subcellular location">
    <subcellularLocation>
        <location evidence="1">Membrane</location>
        <topology evidence="1">Multi-pass membrane protein</topology>
    </subcellularLocation>
    <subcellularLocation>
        <location evidence="7">Mitochondrion inner membrane</location>
        <topology evidence="7">Multi-pass membrane protein</topology>
    </subcellularLocation>
</comment>
<dbReference type="EC" id="7.1.1.2" evidence="8"/>
<evidence type="ECO:0000256" key="8">
    <source>
        <dbReference type="RuleBase" id="RU000473"/>
    </source>
</evidence>
<dbReference type="PANTHER" id="PTHR11432">
    <property type="entry name" value="NADH DEHYDROGENASE SUBUNIT 1"/>
    <property type="match status" value="1"/>
</dbReference>
<evidence type="ECO:0000256" key="2">
    <source>
        <dbReference type="ARBA" id="ARBA00010535"/>
    </source>
</evidence>
<keyword evidence="8 10" id="KW-0496">Mitochondrion</keyword>
<comment type="similarity">
    <text evidence="2 7">Belongs to the complex I subunit 1 family.</text>
</comment>
<dbReference type="CTD" id="4535"/>
<dbReference type="GO" id="GO:0003954">
    <property type="term" value="F:NADH dehydrogenase activity"/>
    <property type="evidence" value="ECO:0007669"/>
    <property type="project" value="TreeGrafter"/>
</dbReference>
<dbReference type="EMBL" id="EF043341">
    <property type="protein sequence ID" value="ABJ55676.1"/>
    <property type="molecule type" value="Genomic_DNA"/>
</dbReference>
<evidence type="ECO:0000256" key="5">
    <source>
        <dbReference type="ARBA" id="ARBA00022989"/>
    </source>
</evidence>
<evidence type="ECO:0000313" key="10">
    <source>
        <dbReference type="EMBL" id="ABJ55676.1"/>
    </source>
</evidence>
<name>C9V3M1_9BIVA</name>
<dbReference type="RefSeq" id="YP_003208151.1">
    <property type="nucleotide sequence ID" value="NC_013271.1"/>
</dbReference>
<keyword evidence="8" id="KW-0830">Ubiquinone</keyword>
<dbReference type="AlphaFoldDB" id="C9V3M1"/>
<gene>
    <name evidence="10" type="primary">ND1</name>
</gene>
<keyword evidence="7" id="KW-0520">NAD</keyword>
<dbReference type="GO" id="GO:0009060">
    <property type="term" value="P:aerobic respiration"/>
    <property type="evidence" value="ECO:0007669"/>
    <property type="project" value="TreeGrafter"/>
</dbReference>
<feature type="transmembrane region" description="Helical" evidence="9">
    <location>
        <begin position="126"/>
        <end position="146"/>
    </location>
</feature>
<organism evidence="10">
    <name type="scientific">Loripes lacteus</name>
    <dbReference type="NCBI Taxonomy" id="406538"/>
    <lineage>
        <taxon>Eukaryota</taxon>
        <taxon>Metazoa</taxon>
        <taxon>Spiralia</taxon>
        <taxon>Lophotrochozoa</taxon>
        <taxon>Mollusca</taxon>
        <taxon>Bivalvia</taxon>
        <taxon>Autobranchia</taxon>
        <taxon>Heteroconchia</taxon>
        <taxon>Euheterodonta</taxon>
        <taxon>Imparidentia</taxon>
        <taxon>Lucinida</taxon>
        <taxon>Lucinoidea</taxon>
        <taxon>Lucinidae</taxon>
        <taxon>Loripes</taxon>
    </lineage>
</organism>
<dbReference type="GO" id="GO:0005743">
    <property type="term" value="C:mitochondrial inner membrane"/>
    <property type="evidence" value="ECO:0007669"/>
    <property type="project" value="UniProtKB-SubCell"/>
</dbReference>
<dbReference type="InterPro" id="IPR001694">
    <property type="entry name" value="NADH_UbQ_OxRdtase_su1/FPO"/>
</dbReference>
<reference evidence="10" key="1">
    <citation type="submission" date="2006-10" db="EMBL/GenBank/DDBJ databases">
        <title>The complete sequences and gene organization of the mitochondrial genomes of the heterodont bivalves Loripes lacteus and Lucinella divaricata.</title>
        <authorList>
            <person name="Dreyer H."/>
            <person name="Steiner G."/>
            <person name="Satler M."/>
        </authorList>
    </citation>
    <scope>NUCLEOTIDE SEQUENCE</scope>
</reference>
<dbReference type="InterPro" id="IPR018086">
    <property type="entry name" value="NADH_UbQ_OxRdtase_su1_CS"/>
</dbReference>
<geneLocation type="mitochondrion" evidence="10"/>
<feature type="transmembrane region" description="Helical" evidence="9">
    <location>
        <begin position="268"/>
        <end position="287"/>
    </location>
</feature>
<keyword evidence="6 9" id="KW-0472">Membrane</keyword>
<evidence type="ECO:0000256" key="3">
    <source>
        <dbReference type="ARBA" id="ARBA00021009"/>
    </source>
</evidence>
<sequence length="288" mass="32043">MGGVAFFTLLERKFLGYFQLRLGPNKVGYKGVPQPIADAMKLFLKEFLLPDGSNKFAFIAGPGLMLVLCVGVWVLYPVYFSSLYYLWGFLLFICVSSAGVYGVIAVGWSSNSKYAYLGCVRAVAQFISYEVVMVMIVLVTMISIASFDMVSFCSAGPWGVFVFTPMFFMWVVSLLAETNRAPFDFVEGESELVSGFNVEYGGVGICDDFHCSVQNNFIYGGVDQSYLLWGSSDRGCRETTVVLLTSSFVVLCRGGLPRFRYDLLMMLTWKYLLPVVLIFLGVSVVLMK</sequence>
<protein>
    <recommendedName>
        <fullName evidence="3 8">NADH-ubiquinone oxidoreductase chain 1</fullName>
        <ecNumber evidence="8">7.1.1.2</ecNumber>
    </recommendedName>
</protein>
<proteinExistence type="inferred from homology"/>
<keyword evidence="5 9" id="KW-1133">Transmembrane helix</keyword>
<feature type="transmembrane region" description="Helical" evidence="9">
    <location>
        <begin position="83"/>
        <end position="106"/>
    </location>
</feature>
<accession>C9V3M1</accession>
<keyword evidence="4 7" id="KW-0812">Transmembrane</keyword>
<feature type="transmembrane region" description="Helical" evidence="9">
    <location>
        <begin position="158"/>
        <end position="176"/>
    </location>
</feature>